<dbReference type="PANTHER" id="PTHR23184">
    <property type="entry name" value="TETRATRICOPEPTIDE REPEAT PROTEIN 14"/>
    <property type="match status" value="1"/>
</dbReference>
<dbReference type="Gene3D" id="1.25.40.10">
    <property type="entry name" value="Tetratricopeptide repeat domain"/>
    <property type="match status" value="1"/>
</dbReference>
<dbReference type="SMART" id="SM00028">
    <property type="entry name" value="TPR"/>
    <property type="match status" value="3"/>
</dbReference>
<dbReference type="STRING" id="6265.A0A0B2VXR1"/>
<accession>A0A0B2VXR1</accession>
<dbReference type="InterPro" id="IPR039190">
    <property type="entry name" value="TTC14"/>
</dbReference>
<comment type="caution">
    <text evidence="3">The sequence shown here is derived from an EMBL/GenBank/DDBJ whole genome shotgun (WGS) entry which is preliminary data.</text>
</comment>
<name>A0A0B2VXR1_TOXCA</name>
<dbReference type="PROSITE" id="PS50005">
    <property type="entry name" value="TPR"/>
    <property type="match status" value="1"/>
</dbReference>
<evidence type="ECO:0000256" key="2">
    <source>
        <dbReference type="SAM" id="MobiDB-lite"/>
    </source>
</evidence>
<evidence type="ECO:0000313" key="4">
    <source>
        <dbReference type="Proteomes" id="UP000031036"/>
    </source>
</evidence>
<dbReference type="PANTHER" id="PTHR23184:SF9">
    <property type="entry name" value="TETRATRICOPEPTIDE REPEAT PROTEIN 14"/>
    <property type="match status" value="1"/>
</dbReference>
<gene>
    <name evidence="3" type="ORF">Tcan_15304</name>
</gene>
<protein>
    <submittedName>
        <fullName evidence="3">Tetratricopeptide repeat protein 14-like protein</fullName>
    </submittedName>
</protein>
<feature type="region of interest" description="Disordered" evidence="2">
    <location>
        <begin position="298"/>
        <end position="346"/>
    </location>
</feature>
<dbReference type="InterPro" id="IPR011990">
    <property type="entry name" value="TPR-like_helical_dom_sf"/>
</dbReference>
<evidence type="ECO:0000313" key="3">
    <source>
        <dbReference type="EMBL" id="KHN86137.1"/>
    </source>
</evidence>
<dbReference type="SUPFAM" id="SSF48452">
    <property type="entry name" value="TPR-like"/>
    <property type="match status" value="1"/>
</dbReference>
<keyword evidence="4" id="KW-1185">Reference proteome</keyword>
<reference evidence="3 4" key="1">
    <citation type="submission" date="2014-11" db="EMBL/GenBank/DDBJ databases">
        <title>Genetic blueprint of the zoonotic pathogen Toxocara canis.</title>
        <authorList>
            <person name="Zhu X.-Q."/>
            <person name="Korhonen P.K."/>
            <person name="Cai H."/>
            <person name="Young N.D."/>
            <person name="Nejsum P."/>
            <person name="von Samson-Himmelstjerna G."/>
            <person name="Boag P.R."/>
            <person name="Tan P."/>
            <person name="Li Q."/>
            <person name="Min J."/>
            <person name="Yang Y."/>
            <person name="Wang X."/>
            <person name="Fang X."/>
            <person name="Hall R.S."/>
            <person name="Hofmann A."/>
            <person name="Sternberg P.W."/>
            <person name="Jex A.R."/>
            <person name="Gasser R.B."/>
        </authorList>
    </citation>
    <scope>NUCLEOTIDE SEQUENCE [LARGE SCALE GENOMIC DNA]</scope>
    <source>
        <strain evidence="3">PN_DK_2014</strain>
    </source>
</reference>
<dbReference type="AlphaFoldDB" id="A0A0B2VXR1"/>
<dbReference type="InterPro" id="IPR019734">
    <property type="entry name" value="TPR_rpt"/>
</dbReference>
<dbReference type="Proteomes" id="UP000031036">
    <property type="component" value="Unassembled WGS sequence"/>
</dbReference>
<evidence type="ECO:0000256" key="1">
    <source>
        <dbReference type="PROSITE-ProRule" id="PRU00339"/>
    </source>
</evidence>
<dbReference type="EMBL" id="JPKZ01000643">
    <property type="protein sequence ID" value="KHN86137.1"/>
    <property type="molecule type" value="Genomic_DNA"/>
</dbReference>
<dbReference type="OMA" id="RCAAREI"/>
<dbReference type="OrthoDB" id="1914839at2759"/>
<organism evidence="3 4">
    <name type="scientific">Toxocara canis</name>
    <name type="common">Canine roundworm</name>
    <dbReference type="NCBI Taxonomy" id="6265"/>
    <lineage>
        <taxon>Eukaryota</taxon>
        <taxon>Metazoa</taxon>
        <taxon>Ecdysozoa</taxon>
        <taxon>Nematoda</taxon>
        <taxon>Chromadorea</taxon>
        <taxon>Rhabditida</taxon>
        <taxon>Spirurina</taxon>
        <taxon>Ascaridomorpha</taxon>
        <taxon>Ascaridoidea</taxon>
        <taxon>Toxocaridae</taxon>
        <taxon>Toxocara</taxon>
    </lineage>
</organism>
<proteinExistence type="predicted"/>
<keyword evidence="1" id="KW-0802">TPR repeat</keyword>
<feature type="compositionally biased region" description="Basic and acidic residues" evidence="2">
    <location>
        <begin position="321"/>
        <end position="346"/>
    </location>
</feature>
<sequence length="365" mass="42263">MPPFECFATLIRSSDAKRKLLEDLNVGDELCVRVRRVELAALYVQPLCVLRPFRRSLSWIDDFQVLVGRNQHENARDIRPNDLMKVVVAEHDEAHLLNLQMDESAELLSEADLPAYFRNGEALQKGCTFEESLSNYDRINNPNLARLYDVEVDTCVSFLPELQGVDFSSRVRAPYLRRKQDEETSMQSALKGVERIREGESQIAVQHFNKALTLYENNIEALVGRAAAYANLGDYNKAESDLDKALSLNHNHINAQAYMVETLLQAAKKLEESGKVEEAKTKCEKILKLKEDKRARDRLKRLERSPSVQEVRVTKRQKRMSSAEKEELRRLESEKKEKERRERRRTAEKLAEMERFIAQLKEQKT</sequence>
<dbReference type="Pfam" id="PF00515">
    <property type="entry name" value="TPR_1"/>
    <property type="match status" value="1"/>
</dbReference>
<feature type="repeat" description="TPR" evidence="1">
    <location>
        <begin position="219"/>
        <end position="252"/>
    </location>
</feature>